<gene>
    <name evidence="1" type="ORF">GK108_04215</name>
</gene>
<keyword evidence="2" id="KW-1185">Reference proteome</keyword>
<evidence type="ECO:0000313" key="2">
    <source>
        <dbReference type="Proteomes" id="UP000474175"/>
    </source>
</evidence>
<organism evidence="1 2">
    <name type="scientific">Spirosoma terrae</name>
    <dbReference type="NCBI Taxonomy" id="1968276"/>
    <lineage>
        <taxon>Bacteria</taxon>
        <taxon>Pseudomonadati</taxon>
        <taxon>Bacteroidota</taxon>
        <taxon>Cytophagia</taxon>
        <taxon>Cytophagales</taxon>
        <taxon>Cytophagaceae</taxon>
        <taxon>Spirosoma</taxon>
    </lineage>
</organism>
<protein>
    <submittedName>
        <fullName evidence="1">Uncharacterized protein</fullName>
    </submittedName>
</protein>
<dbReference type="RefSeq" id="WP_163943221.1">
    <property type="nucleotide sequence ID" value="NZ_JAAFZH010000001.1"/>
</dbReference>
<accession>A0A6L9L3T0</accession>
<reference evidence="1 2" key="1">
    <citation type="submission" date="2020-02" db="EMBL/GenBank/DDBJ databases">
        <title>Draft genome sequence of two Spirosoma agri KCTC 52727 and Spirosoma terrae KCTC 52035.</title>
        <authorList>
            <person name="Rojas J."/>
            <person name="Ambika Manirajan B."/>
            <person name="Suarez C."/>
            <person name="Ratering S."/>
            <person name="Schnell S."/>
        </authorList>
    </citation>
    <scope>NUCLEOTIDE SEQUENCE [LARGE SCALE GENOMIC DNA]</scope>
    <source>
        <strain evidence="1 2">KCTC 52035</strain>
    </source>
</reference>
<name>A0A6L9L3T0_9BACT</name>
<dbReference type="AlphaFoldDB" id="A0A6L9L3T0"/>
<proteinExistence type="predicted"/>
<comment type="caution">
    <text evidence="1">The sequence shown here is derived from an EMBL/GenBank/DDBJ whole genome shotgun (WGS) entry which is preliminary data.</text>
</comment>
<evidence type="ECO:0000313" key="1">
    <source>
        <dbReference type="EMBL" id="NDU94067.1"/>
    </source>
</evidence>
<sequence>MKTACFITNCSVDSALTLRRWVDTHSDETIRITVVHPYGVDAGITLNKETCRTAKQQATARLDHWLAMLRNAKPETLFSSPELALKMYLLLRYYDYVLVDDQLADLPADFLATHKTSTLYRLNDHSYSLQPA</sequence>
<dbReference type="EMBL" id="JAAFZH010000001">
    <property type="protein sequence ID" value="NDU94067.1"/>
    <property type="molecule type" value="Genomic_DNA"/>
</dbReference>
<dbReference type="Proteomes" id="UP000474175">
    <property type="component" value="Unassembled WGS sequence"/>
</dbReference>